<protein>
    <submittedName>
        <fullName evidence="8">Arabinose efflux permease family protein</fullName>
    </submittedName>
</protein>
<dbReference type="Pfam" id="PF07690">
    <property type="entry name" value="MFS_1"/>
    <property type="match status" value="1"/>
</dbReference>
<reference evidence="8 9" key="1">
    <citation type="journal article" date="2009" name="Stand. Genomic Sci.">
        <title>Complete genome sequence of Saccharomonospora viridis type strain (P101).</title>
        <authorList>
            <person name="Pati A."/>
            <person name="Sikorski J."/>
            <person name="Nolan M."/>
            <person name="Lapidus A."/>
            <person name="Copeland A."/>
            <person name="Glavina Del Rio T."/>
            <person name="Lucas S."/>
            <person name="Chen F."/>
            <person name="Tice H."/>
            <person name="Pitluck S."/>
            <person name="Cheng J.F."/>
            <person name="Chertkov O."/>
            <person name="Brettin T."/>
            <person name="Han C."/>
            <person name="Detter J.C."/>
            <person name="Kuske C."/>
            <person name="Bruce D."/>
            <person name="Goodwin L."/>
            <person name="Chain P."/>
            <person name="D'haeseleer P."/>
            <person name="Chen A."/>
            <person name="Palaniappan K."/>
            <person name="Ivanova N."/>
            <person name="Mavromatis K."/>
            <person name="Mikhailova N."/>
            <person name="Rohde M."/>
            <person name="Tindall B.J."/>
            <person name="Goker M."/>
            <person name="Bristow J."/>
            <person name="Eisen J.A."/>
            <person name="Markowitz V."/>
            <person name="Hugenholtz P."/>
            <person name="Kyrpides N.C."/>
            <person name="Klenk H.P."/>
        </authorList>
    </citation>
    <scope>NUCLEOTIDE SEQUENCE [LARGE SCALE GENOMIC DNA]</scope>
    <source>
        <strain evidence="9">ATCC 15386 / DSM 43017 / JCM 3036 / NBRC 12207 / P101</strain>
    </source>
</reference>
<evidence type="ECO:0000256" key="4">
    <source>
        <dbReference type="ARBA" id="ARBA00022989"/>
    </source>
</evidence>
<dbReference type="SUPFAM" id="SSF103473">
    <property type="entry name" value="MFS general substrate transporter"/>
    <property type="match status" value="1"/>
</dbReference>
<dbReference type="InterPro" id="IPR036259">
    <property type="entry name" value="MFS_trans_sf"/>
</dbReference>
<feature type="transmembrane region" description="Helical" evidence="6">
    <location>
        <begin position="165"/>
        <end position="184"/>
    </location>
</feature>
<feature type="transmembrane region" description="Helical" evidence="6">
    <location>
        <begin position="364"/>
        <end position="384"/>
    </location>
</feature>
<dbReference type="PANTHER" id="PTHR43124:SF10">
    <property type="entry name" value="PURINE EFFLUX PUMP PBUE"/>
    <property type="match status" value="1"/>
</dbReference>
<feature type="transmembrane region" description="Helical" evidence="6">
    <location>
        <begin position="326"/>
        <end position="343"/>
    </location>
</feature>
<dbReference type="Gene3D" id="1.20.1250.20">
    <property type="entry name" value="MFS general substrate transporter like domains"/>
    <property type="match status" value="1"/>
</dbReference>
<evidence type="ECO:0000259" key="7">
    <source>
        <dbReference type="PROSITE" id="PS50850"/>
    </source>
</evidence>
<dbReference type="eggNOG" id="COG2814">
    <property type="taxonomic scope" value="Bacteria"/>
</dbReference>
<comment type="subcellular location">
    <subcellularLocation>
        <location evidence="1">Cell membrane</location>
        <topology evidence="1">Multi-pass membrane protein</topology>
    </subcellularLocation>
</comment>
<keyword evidence="5 6" id="KW-0472">Membrane</keyword>
<keyword evidence="9" id="KW-1185">Reference proteome</keyword>
<dbReference type="InterPro" id="IPR020846">
    <property type="entry name" value="MFS_dom"/>
</dbReference>
<sequence>MIEQKPAARSFRKNRKKLRNRERLADHEFTSQAFDKLDKRIYLLTAIAFAVGLVELIIGGILDLVAADLGVSEGRAGLLITAFALVFGISGPVLLFLFGRFDRKRVTLAALVVFVVGNVIAVLSPTYVLLLLSRVISAASGGLLTVMSLTMAARISAPELRGRAIGLVVMGISGSIVLGLPVGVSMGHAFGWRSPFVLVIVLALLLMWAVAARFGTMTAEPPAPLGRQVAALGNSRVLSAHLTTSFFLAGHYTLYGYLTPFVITTMGFGGALITAVYFVFGAAAVTGGGLSGALSDRFGARRTLLTATALFALCLVAIPHTTSVPIAFWVVLALWGVLSWAITPPIQSHLVQLAPRTADIQQSLNNSMLHLGIALGSFVGSTVIDRFGVMYNARVGALFVLLALGAALVSFRHPRTVTAKP</sequence>
<feature type="transmembrane region" description="Helical" evidence="6">
    <location>
        <begin position="135"/>
        <end position="153"/>
    </location>
</feature>
<dbReference type="GO" id="GO:0005886">
    <property type="term" value="C:plasma membrane"/>
    <property type="evidence" value="ECO:0007669"/>
    <property type="project" value="UniProtKB-SubCell"/>
</dbReference>
<evidence type="ECO:0000256" key="1">
    <source>
        <dbReference type="ARBA" id="ARBA00004651"/>
    </source>
</evidence>
<evidence type="ECO:0000313" key="9">
    <source>
        <dbReference type="Proteomes" id="UP000000841"/>
    </source>
</evidence>
<gene>
    <name evidence="8" type="ordered locus">Svir_19440</name>
</gene>
<feature type="transmembrane region" description="Helical" evidence="6">
    <location>
        <begin position="106"/>
        <end position="129"/>
    </location>
</feature>
<feature type="transmembrane region" description="Helical" evidence="6">
    <location>
        <begin position="196"/>
        <end position="216"/>
    </location>
</feature>
<organism evidence="8 9">
    <name type="scientific">Saccharomonospora viridis (strain ATCC 15386 / DSM 43017 / JCM 3036 / CCUG 5913 / NBRC 12207 / NCIMB 9602 / P101)</name>
    <name type="common">Thermoactinomyces viridis</name>
    <dbReference type="NCBI Taxonomy" id="471857"/>
    <lineage>
        <taxon>Bacteria</taxon>
        <taxon>Bacillati</taxon>
        <taxon>Actinomycetota</taxon>
        <taxon>Actinomycetes</taxon>
        <taxon>Pseudonocardiales</taxon>
        <taxon>Pseudonocardiaceae</taxon>
        <taxon>Saccharomonospora</taxon>
    </lineage>
</organism>
<feature type="transmembrane region" description="Helical" evidence="6">
    <location>
        <begin position="41"/>
        <end position="66"/>
    </location>
</feature>
<dbReference type="AlphaFoldDB" id="C7MV11"/>
<accession>C7MV11</accession>
<dbReference type="InterPro" id="IPR011701">
    <property type="entry name" value="MFS"/>
</dbReference>
<feature type="transmembrane region" description="Helical" evidence="6">
    <location>
        <begin position="390"/>
        <end position="411"/>
    </location>
</feature>
<feature type="transmembrane region" description="Helical" evidence="6">
    <location>
        <begin position="78"/>
        <end position="99"/>
    </location>
</feature>
<dbReference type="HOGENOM" id="CLU_001265_61_5_11"/>
<dbReference type="STRING" id="471857.Svir_19440"/>
<dbReference type="InterPro" id="IPR050189">
    <property type="entry name" value="MFS_Efflux_Transporters"/>
</dbReference>
<dbReference type="EMBL" id="CP001683">
    <property type="protein sequence ID" value="ACU96963.1"/>
    <property type="molecule type" value="Genomic_DNA"/>
</dbReference>
<evidence type="ECO:0000256" key="2">
    <source>
        <dbReference type="ARBA" id="ARBA00022475"/>
    </source>
</evidence>
<dbReference type="PROSITE" id="PS50850">
    <property type="entry name" value="MFS"/>
    <property type="match status" value="1"/>
</dbReference>
<dbReference type="CDD" id="cd17324">
    <property type="entry name" value="MFS_NepI_like"/>
    <property type="match status" value="1"/>
</dbReference>
<keyword evidence="4 6" id="KW-1133">Transmembrane helix</keyword>
<dbReference type="GO" id="GO:0022857">
    <property type="term" value="F:transmembrane transporter activity"/>
    <property type="evidence" value="ECO:0007669"/>
    <property type="project" value="InterPro"/>
</dbReference>
<dbReference type="KEGG" id="svi:Svir_19440"/>
<keyword evidence="2" id="KW-1003">Cell membrane</keyword>
<evidence type="ECO:0000313" key="8">
    <source>
        <dbReference type="EMBL" id="ACU96963.1"/>
    </source>
</evidence>
<evidence type="ECO:0000256" key="3">
    <source>
        <dbReference type="ARBA" id="ARBA00022692"/>
    </source>
</evidence>
<evidence type="ECO:0000256" key="6">
    <source>
        <dbReference type="SAM" id="Phobius"/>
    </source>
</evidence>
<feature type="domain" description="Major facilitator superfamily (MFS) profile" evidence="7">
    <location>
        <begin position="40"/>
        <end position="417"/>
    </location>
</feature>
<feature type="transmembrane region" description="Helical" evidence="6">
    <location>
        <begin position="303"/>
        <end position="320"/>
    </location>
</feature>
<name>C7MV11_SACVD</name>
<feature type="transmembrane region" description="Helical" evidence="6">
    <location>
        <begin position="237"/>
        <end position="258"/>
    </location>
</feature>
<dbReference type="PANTHER" id="PTHR43124">
    <property type="entry name" value="PURINE EFFLUX PUMP PBUE"/>
    <property type="match status" value="1"/>
</dbReference>
<evidence type="ECO:0000256" key="5">
    <source>
        <dbReference type="ARBA" id="ARBA00023136"/>
    </source>
</evidence>
<feature type="transmembrane region" description="Helical" evidence="6">
    <location>
        <begin position="270"/>
        <end position="291"/>
    </location>
</feature>
<keyword evidence="3 6" id="KW-0812">Transmembrane</keyword>
<proteinExistence type="predicted"/>
<dbReference type="Proteomes" id="UP000000841">
    <property type="component" value="Chromosome"/>
</dbReference>